<dbReference type="PANTHER" id="PTHR47469">
    <property type="entry name" value="MONOOXYGENASE-LIKE"/>
    <property type="match status" value="1"/>
</dbReference>
<dbReference type="InterPro" id="IPR036188">
    <property type="entry name" value="FAD/NAD-bd_sf"/>
</dbReference>
<dbReference type="Gene3D" id="3.30.9.60">
    <property type="match status" value="1"/>
</dbReference>
<dbReference type="Gene3D" id="3.50.50.60">
    <property type="entry name" value="FAD/NAD(P)-binding domain"/>
    <property type="match status" value="1"/>
</dbReference>
<evidence type="ECO:0000259" key="2">
    <source>
        <dbReference type="Pfam" id="PF22607"/>
    </source>
</evidence>
<sequence>MTGTNKPHDEQSQQPPVTEPAAAGRRPQDILIVGGSLSGLFAAILLKRQGHNITVLEAAPSSAREGQAAGVGLAADVKRFFDQHDRLKHIPFGTAMTEVQILGPNLEPVHRIPAPFSQTTCDATYYRLRANFDGLVSGYCPEPPAREAGDGEPGFQTGARVLKVDSISGTMTVSATDAATSEQRTYEADIVIAADGASSIIRRQLYPGVHRSEPGFLIWRGIVPVTSLSASLLERVKDRTLLYPMRNSYLILYTIPGPNGSLKEADRAINFAWYDWPSATTTITGILTDTDGHTHRTTLPKGKMRAEIREAQLERAREMFHPELLELPLKLTEPFVSVISSVMAPKATAFDNRLFFIGDALVQLQPNSGQGTNHAAREAVSLAEVFAGSITAEEWEAKVLETARAERLTSQEFPKKWLYSASENGEVKA</sequence>
<accession>A0AAJ0GH10</accession>
<dbReference type="Pfam" id="PF22607">
    <property type="entry name" value="FAD_binding-like"/>
    <property type="match status" value="1"/>
</dbReference>
<dbReference type="InterPro" id="IPR053212">
    <property type="entry name" value="DHP_3-monooxygenase"/>
</dbReference>
<feature type="compositionally biased region" description="Basic and acidic residues" evidence="1">
    <location>
        <begin position="1"/>
        <end position="11"/>
    </location>
</feature>
<protein>
    <recommendedName>
        <fullName evidence="2">2,6-dihydroxypyridine 3-monooxygenase substrate binding domain-containing protein</fullName>
    </recommendedName>
</protein>
<evidence type="ECO:0000313" key="4">
    <source>
        <dbReference type="Proteomes" id="UP001271007"/>
    </source>
</evidence>
<reference evidence="3" key="1">
    <citation type="submission" date="2023-04" db="EMBL/GenBank/DDBJ databases">
        <title>Black Yeasts Isolated from many extreme environments.</title>
        <authorList>
            <person name="Coleine C."/>
            <person name="Stajich J.E."/>
            <person name="Selbmann L."/>
        </authorList>
    </citation>
    <scope>NUCLEOTIDE SEQUENCE</scope>
    <source>
        <strain evidence="3">CCFEE 5312</strain>
    </source>
</reference>
<proteinExistence type="predicted"/>
<feature type="region of interest" description="Disordered" evidence="1">
    <location>
        <begin position="1"/>
        <end position="25"/>
    </location>
</feature>
<name>A0AAJ0GH10_9PEZI</name>
<gene>
    <name evidence="3" type="ORF">LTR09_001541</name>
</gene>
<feature type="domain" description="2,6-dihydroxypyridine 3-monooxygenase substrate binding" evidence="2">
    <location>
        <begin position="215"/>
        <end position="340"/>
    </location>
</feature>
<dbReference type="PRINTS" id="PR00420">
    <property type="entry name" value="RNGMNOXGNASE"/>
</dbReference>
<dbReference type="Proteomes" id="UP001271007">
    <property type="component" value="Unassembled WGS sequence"/>
</dbReference>
<dbReference type="Pfam" id="PF13450">
    <property type="entry name" value="NAD_binding_8"/>
    <property type="match status" value="1"/>
</dbReference>
<dbReference type="PANTHER" id="PTHR47469:SF2">
    <property type="entry name" value="OS06G0597600 PROTEIN"/>
    <property type="match status" value="1"/>
</dbReference>
<dbReference type="SUPFAM" id="SSF54373">
    <property type="entry name" value="FAD-linked reductases, C-terminal domain"/>
    <property type="match status" value="1"/>
</dbReference>
<dbReference type="AlphaFoldDB" id="A0AAJ0GH10"/>
<organism evidence="3 4">
    <name type="scientific">Extremus antarcticus</name>
    <dbReference type="NCBI Taxonomy" id="702011"/>
    <lineage>
        <taxon>Eukaryota</taxon>
        <taxon>Fungi</taxon>
        <taxon>Dikarya</taxon>
        <taxon>Ascomycota</taxon>
        <taxon>Pezizomycotina</taxon>
        <taxon>Dothideomycetes</taxon>
        <taxon>Dothideomycetidae</taxon>
        <taxon>Mycosphaerellales</taxon>
        <taxon>Extremaceae</taxon>
        <taxon>Extremus</taxon>
    </lineage>
</organism>
<dbReference type="SUPFAM" id="SSF51905">
    <property type="entry name" value="FAD/NAD(P)-binding domain"/>
    <property type="match status" value="1"/>
</dbReference>
<evidence type="ECO:0000313" key="3">
    <source>
        <dbReference type="EMBL" id="KAK3057358.1"/>
    </source>
</evidence>
<evidence type="ECO:0000256" key="1">
    <source>
        <dbReference type="SAM" id="MobiDB-lite"/>
    </source>
</evidence>
<comment type="caution">
    <text evidence="3">The sequence shown here is derived from an EMBL/GenBank/DDBJ whole genome shotgun (WGS) entry which is preliminary data.</text>
</comment>
<dbReference type="EMBL" id="JAWDJX010000003">
    <property type="protein sequence ID" value="KAK3057358.1"/>
    <property type="molecule type" value="Genomic_DNA"/>
</dbReference>
<keyword evidence="4" id="KW-1185">Reference proteome</keyword>
<dbReference type="InterPro" id="IPR054707">
    <property type="entry name" value="DhpH_subs-bd"/>
</dbReference>